<feature type="binding site" evidence="2">
    <location>
        <position position="176"/>
    </location>
    <ligand>
        <name>N(2)-succinyl-L-ornithine</name>
        <dbReference type="ChEBI" id="CHEBI:58514"/>
    </ligand>
</feature>
<dbReference type="HAMAP" id="MF_02235">
    <property type="entry name" value="SOTCase"/>
    <property type="match status" value="1"/>
</dbReference>
<dbReference type="SUPFAM" id="SSF53671">
    <property type="entry name" value="Aspartate/ornithine carbamoyltransferase"/>
    <property type="match status" value="1"/>
</dbReference>
<evidence type="ECO:0000256" key="2">
    <source>
        <dbReference type="HAMAP-Rule" id="MF_02235"/>
    </source>
</evidence>
<sequence length="323" mass="36201">MKHYLSIKDIDSLSDWVSEARTLKANPMAHKNLGEGKTICLLFFNNSLRTRLSTQKAALNLGMDVMVMNFGSEGWQLEFEDGAVMNQGKSEHIKEAAKVVSQFCDIVAIRAFASLTDKEKDEAEIVLNGFKNYASIPVVNMESSVAHPLQALADAITIDEQHTKPRPKVVLSWAPHPKALPHAVANSFVEMMQLQNADFVITHPKGYELNPEITKDTVIEYDQEKAMENADFVYVKNWSSYSDYGKVISQDLDWMMTLEKLGNAKFMHCLPVRRNVVVEDAVLDGEQSLVIEQANNRTYAAQVVLKKILSSLTPKRGIKNDAL</sequence>
<proteinExistence type="inferred from homology"/>
<comment type="catalytic activity">
    <reaction evidence="2">
        <text>N(2)-succinyl-L-ornithine + carbamoyl phosphate = N(2)-succinyl-L-citrulline + phosphate + H(+)</text>
        <dbReference type="Rhea" id="RHEA:25884"/>
        <dbReference type="ChEBI" id="CHEBI:15378"/>
        <dbReference type="ChEBI" id="CHEBI:43474"/>
        <dbReference type="ChEBI" id="CHEBI:58228"/>
        <dbReference type="ChEBI" id="CHEBI:58514"/>
        <dbReference type="ChEBI" id="CHEBI:58862"/>
        <dbReference type="EC" id="2.1.3.11"/>
    </reaction>
</comment>
<dbReference type="RefSeq" id="WP_179242050.1">
    <property type="nucleotide sequence ID" value="NZ_CP058595.1"/>
</dbReference>
<dbReference type="InterPro" id="IPR006131">
    <property type="entry name" value="Asp_carbamoyltransf_Asp/Orn-bd"/>
</dbReference>
<evidence type="ECO:0000313" key="5">
    <source>
        <dbReference type="EMBL" id="QLG45763.1"/>
    </source>
</evidence>
<gene>
    <name evidence="2" type="primary">argF'</name>
    <name evidence="5" type="ORF">HYG79_10520</name>
</gene>
<dbReference type="Pfam" id="PF00185">
    <property type="entry name" value="OTCace"/>
    <property type="match status" value="1"/>
</dbReference>
<comment type="pathway">
    <text evidence="2">Amino-acid biosynthesis; L-arginine biosynthesis.</text>
</comment>
<dbReference type="KEGG" id="cagg:HYG79_10520"/>
<feature type="binding site" evidence="2">
    <location>
        <position position="142"/>
    </location>
    <ligand>
        <name>N(2)-succinyl-L-ornithine</name>
        <dbReference type="ChEBI" id="CHEBI:58514"/>
    </ligand>
</feature>
<feature type="binding site" evidence="2">
    <location>
        <position position="236"/>
    </location>
    <ligand>
        <name>N(2)-succinyl-L-ornithine</name>
        <dbReference type="ChEBI" id="CHEBI:58514"/>
    </ligand>
</feature>
<dbReference type="EMBL" id="CP058595">
    <property type="protein sequence ID" value="QLG45763.1"/>
    <property type="molecule type" value="Genomic_DNA"/>
</dbReference>
<feature type="binding site" description="in other chain" evidence="2">
    <location>
        <begin position="269"/>
        <end position="270"/>
    </location>
    <ligand>
        <name>carbamoyl phosphate</name>
        <dbReference type="ChEBI" id="CHEBI:58228"/>
        <note>ligand shared between two neighboring subunits</note>
    </ligand>
</feature>
<dbReference type="InterPro" id="IPR036901">
    <property type="entry name" value="Asp/Orn_carbamoylTrfase_sf"/>
</dbReference>
<comment type="similarity">
    <text evidence="2">Belongs to the aspartate/ornithine carbamoyltransferase superfamily. SOTCase family.</text>
</comment>
<feature type="binding site" description="in other chain" evidence="2">
    <location>
        <begin position="47"/>
        <end position="50"/>
    </location>
    <ligand>
        <name>carbamoyl phosphate</name>
        <dbReference type="ChEBI" id="CHEBI:58228"/>
        <note>ligand shared between two neighboring subunits</note>
    </ligand>
</feature>
<feature type="binding site" description="in other chain" evidence="2">
    <location>
        <position position="297"/>
    </location>
    <ligand>
        <name>carbamoyl phosphate</name>
        <dbReference type="ChEBI" id="CHEBI:58228"/>
        <note>ligand shared between two neighboring subunits</note>
    </ligand>
</feature>
<dbReference type="PRINTS" id="PR00101">
    <property type="entry name" value="ATCASE"/>
</dbReference>
<keyword evidence="2" id="KW-0055">Arginine biosynthesis</keyword>
<feature type="domain" description="Aspartate/ornithine carbamoyltransferase Asp/Orn-binding" evidence="3">
    <location>
        <begin position="184"/>
        <end position="306"/>
    </location>
</feature>
<feature type="binding site" description="in other chain" evidence="2">
    <location>
        <begin position="147"/>
        <end position="150"/>
    </location>
    <ligand>
        <name>carbamoyl phosphate</name>
        <dbReference type="ChEBI" id="CHEBI:58228"/>
        <note>ligand shared between two neighboring subunits</note>
    </ligand>
</feature>
<dbReference type="InterPro" id="IPR006130">
    <property type="entry name" value="Asp/Orn_carbamoylTrfase"/>
</dbReference>
<keyword evidence="1 2" id="KW-0808">Transferase</keyword>
<dbReference type="InterPro" id="IPR043696">
    <property type="entry name" value="ArgF'-like"/>
</dbReference>
<dbReference type="GO" id="GO:0004585">
    <property type="term" value="F:ornithine carbamoyltransferase activity"/>
    <property type="evidence" value="ECO:0007669"/>
    <property type="project" value="InterPro"/>
</dbReference>
<dbReference type="Pfam" id="PF02729">
    <property type="entry name" value="OTCace_N"/>
    <property type="match status" value="1"/>
</dbReference>
<dbReference type="GO" id="GO:0019240">
    <property type="term" value="P:citrulline biosynthetic process"/>
    <property type="evidence" value="ECO:0007669"/>
    <property type="project" value="TreeGrafter"/>
</dbReference>
<evidence type="ECO:0000259" key="3">
    <source>
        <dbReference type="Pfam" id="PF00185"/>
    </source>
</evidence>
<feature type="domain" description="Aspartate/ornithine carbamoyltransferase carbamoyl-P binding" evidence="4">
    <location>
        <begin position="2"/>
        <end position="160"/>
    </location>
</feature>
<accession>A0A7H9AQP9</accession>
<dbReference type="GO" id="GO:0016597">
    <property type="term" value="F:amino acid binding"/>
    <property type="evidence" value="ECO:0007669"/>
    <property type="project" value="InterPro"/>
</dbReference>
<dbReference type="EC" id="2.1.3.11" evidence="2"/>
<reference evidence="5 6" key="1">
    <citation type="journal article" date="2006" name="Int. J. Syst. Evol. Microbiol.">
        <title>Costertonia aggregata gen. nov., sp. nov., a mesophilic marine bacterium of the family Flavobacteriaceae, isolated from a mature biofilm.</title>
        <authorList>
            <person name="Kwon K.K."/>
            <person name="Lee Y.K."/>
            <person name="Lee H.K."/>
        </authorList>
    </citation>
    <scope>NUCLEOTIDE SEQUENCE [LARGE SCALE GENOMIC DNA]</scope>
    <source>
        <strain evidence="5 6">KCCM 42265</strain>
    </source>
</reference>
<dbReference type="UniPathway" id="UPA00068"/>
<evidence type="ECO:0000313" key="6">
    <source>
        <dbReference type="Proteomes" id="UP000509302"/>
    </source>
</evidence>
<name>A0A7H9AQP9_9FLAO</name>
<feature type="binding site" evidence="2">
    <location>
        <position position="273"/>
    </location>
    <ligand>
        <name>N(2)-succinyl-L-ornithine</name>
        <dbReference type="ChEBI" id="CHEBI:58514"/>
    </ligand>
</feature>
<dbReference type="GO" id="GO:0042450">
    <property type="term" value="P:L-arginine biosynthetic process via ornithine"/>
    <property type="evidence" value="ECO:0007669"/>
    <property type="project" value="TreeGrafter"/>
</dbReference>
<dbReference type="AlphaFoldDB" id="A0A7H9AQP9"/>
<dbReference type="Gene3D" id="3.40.50.1370">
    <property type="entry name" value="Aspartate/ornithine carbamoyltransferase"/>
    <property type="match status" value="2"/>
</dbReference>
<feature type="binding site" evidence="2">
    <location>
        <position position="75"/>
    </location>
    <ligand>
        <name>carbamoyl phosphate</name>
        <dbReference type="ChEBI" id="CHEBI:58228"/>
        <note>ligand shared between two neighboring subunits</note>
    </ligand>
</feature>
<evidence type="ECO:0000256" key="1">
    <source>
        <dbReference type="ARBA" id="ARBA00022679"/>
    </source>
</evidence>
<dbReference type="InterPro" id="IPR006132">
    <property type="entry name" value="Asp/Orn_carbamoyltranf_P-bd"/>
</dbReference>
<organism evidence="5 6">
    <name type="scientific">Costertonia aggregata</name>
    <dbReference type="NCBI Taxonomy" id="343403"/>
    <lineage>
        <taxon>Bacteria</taxon>
        <taxon>Pseudomonadati</taxon>
        <taxon>Bacteroidota</taxon>
        <taxon>Flavobacteriia</taxon>
        <taxon>Flavobacteriales</taxon>
        <taxon>Flavobacteriaceae</taxon>
        <taxon>Costertonia</taxon>
    </lineage>
</organism>
<evidence type="ECO:0000259" key="4">
    <source>
        <dbReference type="Pfam" id="PF02729"/>
    </source>
</evidence>
<comment type="function">
    <text evidence="2">Catalyzes the transfer of the carbamoyl group from carbamoyl phosphate to the delta-amino group of N(2)-succinyl-L-ornithine to produce N(2)-succinyl-L-citrulline. Is essential for arginine biosynthesis.</text>
</comment>
<dbReference type="Proteomes" id="UP000509302">
    <property type="component" value="Chromosome"/>
</dbReference>
<keyword evidence="2" id="KW-0028">Amino-acid biosynthesis</keyword>
<dbReference type="PANTHER" id="PTHR45753:SF3">
    <property type="entry name" value="ORNITHINE TRANSCARBAMYLASE, MITOCHONDRIAL"/>
    <property type="match status" value="1"/>
</dbReference>
<dbReference type="PANTHER" id="PTHR45753">
    <property type="entry name" value="ORNITHINE CARBAMOYLTRANSFERASE, MITOCHONDRIAL"/>
    <property type="match status" value="1"/>
</dbReference>
<keyword evidence="6" id="KW-1185">Reference proteome</keyword>
<dbReference type="PRINTS" id="PR00100">
    <property type="entry name" value="AOTCASE"/>
</dbReference>
<comment type="subunit">
    <text evidence="2">Homotrimer.</text>
</comment>
<protein>
    <recommendedName>
        <fullName evidence="2">N-succinylornithine carbamoyltransferase</fullName>
        <ecNumber evidence="2">2.1.3.11</ecNumber>
    </recommendedName>
    <alternativeName>
        <fullName evidence="2">N-succinyl-L-ornithine transcarbamylase</fullName>
        <shortName evidence="2">SOTCase</shortName>
    </alternativeName>
</protein>
<feature type="binding site" description="in other chain" evidence="2">
    <location>
        <position position="110"/>
    </location>
    <ligand>
        <name>carbamoyl phosphate</name>
        <dbReference type="ChEBI" id="CHEBI:58228"/>
        <note>ligand shared between two neighboring subunits</note>
    </ligand>
</feature>